<dbReference type="EMBL" id="VOIH02000012">
    <property type="protein sequence ID" value="KAF3432540.1"/>
    <property type="molecule type" value="Genomic_DNA"/>
</dbReference>
<evidence type="ECO:0000256" key="3">
    <source>
        <dbReference type="ARBA" id="ARBA00022679"/>
    </source>
</evidence>
<comment type="subcellular location">
    <subcellularLocation>
        <location evidence="1">Membrane</location>
        <topology evidence="1">Single-pass type II membrane protein</topology>
    </subcellularLocation>
</comment>
<evidence type="ECO:0000313" key="7">
    <source>
        <dbReference type="EMBL" id="KAF3432540.1"/>
    </source>
</evidence>
<keyword evidence="4 6" id="KW-0472">Membrane</keyword>
<organism evidence="7 8">
    <name type="scientific">Rhamnella rubrinervis</name>
    <dbReference type="NCBI Taxonomy" id="2594499"/>
    <lineage>
        <taxon>Eukaryota</taxon>
        <taxon>Viridiplantae</taxon>
        <taxon>Streptophyta</taxon>
        <taxon>Embryophyta</taxon>
        <taxon>Tracheophyta</taxon>
        <taxon>Spermatophyta</taxon>
        <taxon>Magnoliopsida</taxon>
        <taxon>eudicotyledons</taxon>
        <taxon>Gunneridae</taxon>
        <taxon>Pentapetalae</taxon>
        <taxon>rosids</taxon>
        <taxon>fabids</taxon>
        <taxon>Rosales</taxon>
        <taxon>Rhamnaceae</taxon>
        <taxon>rhamnoid group</taxon>
        <taxon>Rhamneae</taxon>
        <taxon>Rhamnella</taxon>
    </lineage>
</organism>
<dbReference type="Proteomes" id="UP000796880">
    <property type="component" value="Unassembled WGS sequence"/>
</dbReference>
<dbReference type="OrthoDB" id="2019572at2759"/>
<evidence type="ECO:0000256" key="5">
    <source>
        <dbReference type="ARBA" id="ARBA00023180"/>
    </source>
</evidence>
<keyword evidence="6" id="KW-0812">Transmembrane</keyword>
<dbReference type="InterPro" id="IPR044610">
    <property type="entry name" value="GLCAT14A/B/C"/>
</dbReference>
<evidence type="ECO:0000256" key="4">
    <source>
        <dbReference type="ARBA" id="ARBA00023136"/>
    </source>
</evidence>
<dbReference type="GO" id="GO:0015020">
    <property type="term" value="F:glucuronosyltransferase activity"/>
    <property type="evidence" value="ECO:0007669"/>
    <property type="project" value="InterPro"/>
</dbReference>
<feature type="transmembrane region" description="Helical" evidence="6">
    <location>
        <begin position="7"/>
        <end position="31"/>
    </location>
</feature>
<gene>
    <name evidence="7" type="ORF">FNV43_RR27280</name>
</gene>
<evidence type="ECO:0000313" key="8">
    <source>
        <dbReference type="Proteomes" id="UP000796880"/>
    </source>
</evidence>
<accession>A0A8K0DRI3</accession>
<keyword evidence="6" id="KW-1133">Transmembrane helix</keyword>
<dbReference type="PANTHER" id="PTHR45719:SF11">
    <property type="entry name" value="OS01G0121800 PROTEIN"/>
    <property type="match status" value="1"/>
</dbReference>
<protein>
    <submittedName>
        <fullName evidence="7">Uncharacterized protein</fullName>
    </submittedName>
</protein>
<dbReference type="PANTHER" id="PTHR45719">
    <property type="entry name" value="GLYCOSYLTRANSFERASE"/>
    <property type="match status" value="1"/>
</dbReference>
<evidence type="ECO:0000256" key="6">
    <source>
        <dbReference type="SAM" id="Phobius"/>
    </source>
</evidence>
<dbReference type="GO" id="GO:0016020">
    <property type="term" value="C:membrane"/>
    <property type="evidence" value="ECO:0007669"/>
    <property type="project" value="UniProtKB-SubCell"/>
</dbReference>
<comment type="caution">
    <text evidence="7">The sequence shown here is derived from an EMBL/GenBank/DDBJ whole genome shotgun (WGS) entry which is preliminary data.</text>
</comment>
<evidence type="ECO:0000256" key="2">
    <source>
        <dbReference type="ARBA" id="ARBA00022676"/>
    </source>
</evidence>
<keyword evidence="8" id="KW-1185">Reference proteome</keyword>
<evidence type="ECO:0000256" key="1">
    <source>
        <dbReference type="ARBA" id="ARBA00004606"/>
    </source>
</evidence>
<dbReference type="InterPro" id="IPR003406">
    <property type="entry name" value="Glyco_trans_14"/>
</dbReference>
<proteinExistence type="predicted"/>
<dbReference type="Pfam" id="PF02485">
    <property type="entry name" value="Branch"/>
    <property type="match status" value="1"/>
</dbReference>
<keyword evidence="3" id="KW-0808">Transferase</keyword>
<keyword evidence="5" id="KW-0325">Glycoprotein</keyword>
<keyword evidence="2" id="KW-0328">Glycosyltransferase</keyword>
<dbReference type="AlphaFoldDB" id="A0A8K0DRI3"/>
<reference evidence="7" key="1">
    <citation type="submission" date="2020-03" db="EMBL/GenBank/DDBJ databases">
        <title>A high-quality chromosome-level genome assembly of a woody plant with both climbing and erect habits, Rhamnella rubrinervis.</title>
        <authorList>
            <person name="Lu Z."/>
            <person name="Yang Y."/>
            <person name="Zhu X."/>
            <person name="Sun Y."/>
        </authorList>
    </citation>
    <scope>NUCLEOTIDE SEQUENCE</scope>
    <source>
        <strain evidence="7">BYM</strain>
        <tissue evidence="7">Leaf</tissue>
    </source>
</reference>
<sequence length="423" mass="47820">MRKLQTLAWVSGNCLWILAIFAISLVVLGALSKSSENWNIVSGNKNMNSESQQIHVRVPLKGNGYPPVLAYWISGSSGDANKILRLLKAIYHPRNQYLLQLDSGASDYERDELAHSVQSEKVFQSFGNVNVVGKGYAINQLGASALAATLHAAALLLKLSMGWDWFVTLSASDYPLMTQDDLLHAFTFLPRNLNFILYNRTRWKERQTINRIVVDPSLYFEKSTPIMYAVETREIPDAFNVFGGSPWVILTREFMEYCVKAWDNLPRKLLMYLSNVANPLESYFHTVLCNSPDLQHTIVNNHLRYIVWESSTDWEPQLLSMSHFEKMLASGAAFARPFGEDDPVLNKVDERVINRPPNGFVSGEWCSIQAKNKSVVDENSEMCARWGNINTVKPGTRGINLRVLLSKLAAKGRLRTTQCQLEQ</sequence>
<name>A0A8K0DRI3_9ROSA</name>